<name>A0ABP4FVL6_9PSEU</name>
<feature type="compositionally biased region" description="Pro residues" evidence="9">
    <location>
        <begin position="300"/>
        <end position="312"/>
    </location>
</feature>
<dbReference type="Gene3D" id="3.30.200.20">
    <property type="entry name" value="Phosphorylase Kinase, domain 1"/>
    <property type="match status" value="1"/>
</dbReference>
<evidence type="ECO:0000256" key="10">
    <source>
        <dbReference type="SAM" id="Phobius"/>
    </source>
</evidence>
<evidence type="ECO:0000256" key="4">
    <source>
        <dbReference type="ARBA" id="ARBA00022741"/>
    </source>
</evidence>
<accession>A0ABP4FVL6</accession>
<evidence type="ECO:0000256" key="5">
    <source>
        <dbReference type="ARBA" id="ARBA00022777"/>
    </source>
</evidence>
<sequence length="674" mass="70694">MTRTDENLVGALLDRRYRVDGLLARGGMSSVYRGLDTRLDRPVAVKIMDSRFADDRSFVERFEREARSAAKLHHPHVVAVHDQGFDGTPGSQQRRAFLVMELVDGGTLRDLLDERGALTLPQVLTVAEDVLSALGAAHTAGLVHRDVKPENVLIGRGGQAGSGVVKVGDFGLVRAVAATANTTGSVILGTVAYLSPEQVTSGSASERGDVYSVGILLYEMLTGHVPYTADTPISVAYRHVNDDVPAPSASRADLPPALDDLVLRATRRDAEARPADATAFLDQLREIRGQLGIQRTAVPIPAPQQPPQPQPPGDTGSTEPAPPESDAERTVPAMQAVTAPTAGGPTGTQALPRSAASSPPPGEEAAGEPTAPRRRGRWLALWLVAALLLVAGVATGGWWLLSGRYVDVPDISGMDRQQAAQTLQDAELTPTFEQERHNTVPTGTSIRTDPPSGAQALRGDRVTVMVSLGKPVVPDIQPGTSVEQAQQAIKQAQLRPTRDENTDQYSTDVEQGAVISVSPQPGTQANIGTNVAIVVSKGPEPLPVPSVAGMPRDQAFTTLQDAGFEPYDAGEEFSADVAGGHVVRTDPANGNTVDQGSRIGVYVSNAVDVPDVTGRPLPDARQLLSDAGLSVAGDAGGGDDGGFGGGRFVLVVGQNPEPGTRVQRGSKVTLSTLP</sequence>
<dbReference type="PROSITE" id="PS00108">
    <property type="entry name" value="PROTEIN_KINASE_ST"/>
    <property type="match status" value="1"/>
</dbReference>
<dbReference type="InterPro" id="IPR005543">
    <property type="entry name" value="PASTA_dom"/>
</dbReference>
<dbReference type="Proteomes" id="UP001500467">
    <property type="component" value="Unassembled WGS sequence"/>
</dbReference>
<keyword evidence="10" id="KW-0812">Transmembrane</keyword>
<dbReference type="EMBL" id="BAAALM010000007">
    <property type="protein sequence ID" value="GAA1202848.1"/>
    <property type="molecule type" value="Genomic_DNA"/>
</dbReference>
<evidence type="ECO:0000259" key="12">
    <source>
        <dbReference type="PROSITE" id="PS51178"/>
    </source>
</evidence>
<keyword evidence="2" id="KW-0723">Serine/threonine-protein kinase</keyword>
<dbReference type="SMART" id="SM00740">
    <property type="entry name" value="PASTA"/>
    <property type="match status" value="4"/>
</dbReference>
<evidence type="ECO:0000259" key="11">
    <source>
        <dbReference type="PROSITE" id="PS50011"/>
    </source>
</evidence>
<evidence type="ECO:0000256" key="7">
    <source>
        <dbReference type="ARBA" id="ARBA00047899"/>
    </source>
</evidence>
<reference evidence="14" key="1">
    <citation type="journal article" date="2019" name="Int. J. Syst. Evol. Microbiol.">
        <title>The Global Catalogue of Microorganisms (GCM) 10K type strain sequencing project: providing services to taxonomists for standard genome sequencing and annotation.</title>
        <authorList>
            <consortium name="The Broad Institute Genomics Platform"/>
            <consortium name="The Broad Institute Genome Sequencing Center for Infectious Disease"/>
            <person name="Wu L."/>
            <person name="Ma J."/>
        </authorList>
    </citation>
    <scope>NUCLEOTIDE SEQUENCE [LARGE SCALE GENOMIC DNA]</scope>
    <source>
        <strain evidence="14">JCM 13022</strain>
    </source>
</reference>
<keyword evidence="14" id="KW-1185">Reference proteome</keyword>
<dbReference type="SUPFAM" id="SSF56112">
    <property type="entry name" value="Protein kinase-like (PK-like)"/>
    <property type="match status" value="1"/>
</dbReference>
<dbReference type="InterPro" id="IPR008271">
    <property type="entry name" value="Ser/Thr_kinase_AS"/>
</dbReference>
<dbReference type="Gene3D" id="3.30.10.20">
    <property type="match status" value="4"/>
</dbReference>
<keyword evidence="6" id="KW-0067">ATP-binding</keyword>
<evidence type="ECO:0000313" key="14">
    <source>
        <dbReference type="Proteomes" id="UP001500467"/>
    </source>
</evidence>
<evidence type="ECO:0000256" key="1">
    <source>
        <dbReference type="ARBA" id="ARBA00012513"/>
    </source>
</evidence>
<evidence type="ECO:0000256" key="6">
    <source>
        <dbReference type="ARBA" id="ARBA00022840"/>
    </source>
</evidence>
<dbReference type="Pfam" id="PF03793">
    <property type="entry name" value="PASTA"/>
    <property type="match status" value="4"/>
</dbReference>
<keyword evidence="3" id="KW-0808">Transferase</keyword>
<feature type="domain" description="PASTA" evidence="12">
    <location>
        <begin position="606"/>
        <end position="674"/>
    </location>
</feature>
<keyword evidence="5 13" id="KW-0418">Kinase</keyword>
<comment type="catalytic activity">
    <reaction evidence="7">
        <text>L-threonyl-[protein] + ATP = O-phospho-L-threonyl-[protein] + ADP + H(+)</text>
        <dbReference type="Rhea" id="RHEA:46608"/>
        <dbReference type="Rhea" id="RHEA-COMP:11060"/>
        <dbReference type="Rhea" id="RHEA-COMP:11605"/>
        <dbReference type="ChEBI" id="CHEBI:15378"/>
        <dbReference type="ChEBI" id="CHEBI:30013"/>
        <dbReference type="ChEBI" id="CHEBI:30616"/>
        <dbReference type="ChEBI" id="CHEBI:61977"/>
        <dbReference type="ChEBI" id="CHEBI:456216"/>
        <dbReference type="EC" id="2.7.11.1"/>
    </reaction>
</comment>
<protein>
    <recommendedName>
        <fullName evidence="1">non-specific serine/threonine protein kinase</fullName>
        <ecNumber evidence="1">2.7.11.1</ecNumber>
    </recommendedName>
</protein>
<dbReference type="PROSITE" id="PS51178">
    <property type="entry name" value="PASTA"/>
    <property type="match status" value="4"/>
</dbReference>
<organism evidence="13 14">
    <name type="scientific">Prauserella alba</name>
    <dbReference type="NCBI Taxonomy" id="176898"/>
    <lineage>
        <taxon>Bacteria</taxon>
        <taxon>Bacillati</taxon>
        <taxon>Actinomycetota</taxon>
        <taxon>Actinomycetes</taxon>
        <taxon>Pseudonocardiales</taxon>
        <taxon>Pseudonocardiaceae</taxon>
        <taxon>Prauserella</taxon>
    </lineage>
</organism>
<feature type="domain" description="Protein kinase" evidence="11">
    <location>
        <begin position="17"/>
        <end position="285"/>
    </location>
</feature>
<dbReference type="SMART" id="SM00220">
    <property type="entry name" value="S_TKc"/>
    <property type="match status" value="1"/>
</dbReference>
<dbReference type="Gene3D" id="1.10.510.10">
    <property type="entry name" value="Transferase(Phosphotransferase) domain 1"/>
    <property type="match status" value="1"/>
</dbReference>
<feature type="domain" description="PASTA" evidence="12">
    <location>
        <begin position="469"/>
        <end position="537"/>
    </location>
</feature>
<dbReference type="CDD" id="cd14014">
    <property type="entry name" value="STKc_PknB_like"/>
    <property type="match status" value="1"/>
</dbReference>
<keyword evidence="10" id="KW-0472">Membrane</keyword>
<evidence type="ECO:0000256" key="9">
    <source>
        <dbReference type="SAM" id="MobiDB-lite"/>
    </source>
</evidence>
<dbReference type="RefSeq" id="WP_253853172.1">
    <property type="nucleotide sequence ID" value="NZ_BAAALM010000007.1"/>
</dbReference>
<dbReference type="CDD" id="cd06577">
    <property type="entry name" value="PASTA_pknB"/>
    <property type="match status" value="4"/>
</dbReference>
<comment type="catalytic activity">
    <reaction evidence="8">
        <text>L-seryl-[protein] + ATP = O-phospho-L-seryl-[protein] + ADP + H(+)</text>
        <dbReference type="Rhea" id="RHEA:17989"/>
        <dbReference type="Rhea" id="RHEA-COMP:9863"/>
        <dbReference type="Rhea" id="RHEA-COMP:11604"/>
        <dbReference type="ChEBI" id="CHEBI:15378"/>
        <dbReference type="ChEBI" id="CHEBI:29999"/>
        <dbReference type="ChEBI" id="CHEBI:30616"/>
        <dbReference type="ChEBI" id="CHEBI:83421"/>
        <dbReference type="ChEBI" id="CHEBI:456216"/>
        <dbReference type="EC" id="2.7.11.1"/>
    </reaction>
</comment>
<gene>
    <name evidence="13" type="primary">pknB_1</name>
    <name evidence="13" type="ORF">GCM10009675_20210</name>
</gene>
<feature type="domain" description="PASTA" evidence="12">
    <location>
        <begin position="538"/>
        <end position="605"/>
    </location>
</feature>
<keyword evidence="4" id="KW-0547">Nucleotide-binding</keyword>
<proteinExistence type="predicted"/>
<dbReference type="GO" id="GO:0016301">
    <property type="term" value="F:kinase activity"/>
    <property type="evidence" value="ECO:0007669"/>
    <property type="project" value="UniProtKB-KW"/>
</dbReference>
<feature type="domain" description="PASTA" evidence="12">
    <location>
        <begin position="402"/>
        <end position="468"/>
    </location>
</feature>
<evidence type="ECO:0000313" key="13">
    <source>
        <dbReference type="EMBL" id="GAA1202848.1"/>
    </source>
</evidence>
<evidence type="ECO:0000256" key="8">
    <source>
        <dbReference type="ARBA" id="ARBA00048679"/>
    </source>
</evidence>
<feature type="region of interest" description="Disordered" evidence="9">
    <location>
        <begin position="654"/>
        <end position="674"/>
    </location>
</feature>
<dbReference type="PANTHER" id="PTHR43289">
    <property type="entry name" value="MITOGEN-ACTIVATED PROTEIN KINASE KINASE KINASE 20-RELATED"/>
    <property type="match status" value="1"/>
</dbReference>
<comment type="caution">
    <text evidence="13">The sequence shown here is derived from an EMBL/GenBank/DDBJ whole genome shotgun (WGS) entry which is preliminary data.</text>
</comment>
<feature type="transmembrane region" description="Helical" evidence="10">
    <location>
        <begin position="379"/>
        <end position="401"/>
    </location>
</feature>
<feature type="compositionally biased region" description="Low complexity" evidence="9">
    <location>
        <begin position="335"/>
        <end position="370"/>
    </location>
</feature>
<dbReference type="EC" id="2.7.11.1" evidence="1"/>
<evidence type="ECO:0000256" key="2">
    <source>
        <dbReference type="ARBA" id="ARBA00022527"/>
    </source>
</evidence>
<dbReference type="Pfam" id="PF00069">
    <property type="entry name" value="Pkinase"/>
    <property type="match status" value="1"/>
</dbReference>
<keyword evidence="10" id="KW-1133">Transmembrane helix</keyword>
<dbReference type="PROSITE" id="PS50011">
    <property type="entry name" value="PROTEIN_KINASE_DOM"/>
    <property type="match status" value="1"/>
</dbReference>
<feature type="region of interest" description="Disordered" evidence="9">
    <location>
        <begin position="299"/>
        <end position="373"/>
    </location>
</feature>
<dbReference type="InterPro" id="IPR000719">
    <property type="entry name" value="Prot_kinase_dom"/>
</dbReference>
<evidence type="ECO:0000256" key="3">
    <source>
        <dbReference type="ARBA" id="ARBA00022679"/>
    </source>
</evidence>
<dbReference type="InterPro" id="IPR011009">
    <property type="entry name" value="Kinase-like_dom_sf"/>
</dbReference>
<dbReference type="PANTHER" id="PTHR43289:SF34">
    <property type="entry name" value="SERINE_THREONINE-PROTEIN KINASE YBDM-RELATED"/>
    <property type="match status" value="1"/>
</dbReference>